<dbReference type="PANTHER" id="PTHR19278">
    <property type="entry name" value="OROTATE PHOSPHORIBOSYLTRANSFERASE"/>
    <property type="match status" value="1"/>
</dbReference>
<dbReference type="Gene3D" id="3.40.50.2020">
    <property type="match status" value="1"/>
</dbReference>
<name>A0A0S6U9F6_NEOTH</name>
<keyword evidence="3 7" id="KW-0328">Glycosyltransferase</keyword>
<dbReference type="GO" id="GO:0019856">
    <property type="term" value="P:pyrimidine nucleobase biosynthetic process"/>
    <property type="evidence" value="ECO:0007669"/>
    <property type="project" value="InterPro"/>
</dbReference>
<sequence length="197" mass="21672">MKIFMLSREEVLDIFRHTGVLWEGHFVLTSGLHSGRYLQCARVQQFPEENTLLCRELAARFKDRGITTVIGPAIGAIIMAYEMARQLGARCLFTERENGVMTLRRSFTLEPGEKVLVVEDVITTGGSVREVIEVVKQHGAVPVGVGVLVDRSGGRADVGAPVEPLITFDIETYQPGDCPLCRQGVPVVKPGSRQLKP</sequence>
<feature type="binding site" evidence="7">
    <location>
        <position position="151"/>
    </location>
    <ligand>
        <name>orotate</name>
        <dbReference type="ChEBI" id="CHEBI:30839"/>
    </ligand>
</feature>
<evidence type="ECO:0000256" key="1">
    <source>
        <dbReference type="ARBA" id="ARBA00004889"/>
    </source>
</evidence>
<protein>
    <recommendedName>
        <fullName evidence="2 7">Orotate phosphoribosyltransferase</fullName>
        <shortName evidence="7">OPRT</shortName>
        <shortName evidence="7">OPRTase</shortName>
        <ecNumber evidence="2 7">2.4.2.10</ecNumber>
    </recommendedName>
</protein>
<dbReference type="CDD" id="cd06223">
    <property type="entry name" value="PRTases_typeI"/>
    <property type="match status" value="1"/>
</dbReference>
<comment type="subunit">
    <text evidence="7">Homodimer.</text>
</comment>
<evidence type="ECO:0000256" key="6">
    <source>
        <dbReference type="ARBA" id="ARBA00022975"/>
    </source>
</evidence>
<dbReference type="InterPro" id="IPR000836">
    <property type="entry name" value="PRTase_dom"/>
</dbReference>
<dbReference type="NCBIfam" id="TIGR01367">
    <property type="entry name" value="pyrE_Therm"/>
    <property type="match status" value="1"/>
</dbReference>
<dbReference type="UniPathway" id="UPA00070">
    <property type="reaction ID" value="UER00119"/>
</dbReference>
<dbReference type="GO" id="GO:0000287">
    <property type="term" value="F:magnesium ion binding"/>
    <property type="evidence" value="ECO:0007669"/>
    <property type="project" value="UniProtKB-UniRule"/>
</dbReference>
<dbReference type="GO" id="GO:0044205">
    <property type="term" value="P:'de novo' UMP biosynthetic process"/>
    <property type="evidence" value="ECO:0007669"/>
    <property type="project" value="UniProtKB-UniRule"/>
</dbReference>
<dbReference type="EC" id="2.4.2.10" evidence="2 7"/>
<keyword evidence="6 7" id="KW-0665">Pyrimidine biosynthesis</keyword>
<organism evidence="9">
    <name type="scientific">Moorella thermoacetica Y72</name>
    <dbReference type="NCBI Taxonomy" id="1325331"/>
    <lineage>
        <taxon>Bacteria</taxon>
        <taxon>Bacillati</taxon>
        <taxon>Bacillota</taxon>
        <taxon>Clostridia</taxon>
        <taxon>Neomoorellales</taxon>
        <taxon>Neomoorellaceae</taxon>
        <taxon>Neomoorella</taxon>
    </lineage>
</organism>
<comment type="catalytic activity">
    <reaction evidence="7">
        <text>orotidine 5'-phosphate + diphosphate = orotate + 5-phospho-alpha-D-ribose 1-diphosphate</text>
        <dbReference type="Rhea" id="RHEA:10380"/>
        <dbReference type="ChEBI" id="CHEBI:30839"/>
        <dbReference type="ChEBI" id="CHEBI:33019"/>
        <dbReference type="ChEBI" id="CHEBI:57538"/>
        <dbReference type="ChEBI" id="CHEBI:58017"/>
        <dbReference type="EC" id="2.4.2.10"/>
    </reaction>
</comment>
<gene>
    <name evidence="7" type="primary">pyrE</name>
    <name evidence="9" type="ORF">MTY_0682</name>
</gene>
<dbReference type="AlphaFoldDB" id="A0A0S6U9F6"/>
<comment type="similarity">
    <text evidence="7">Belongs to the purine/pyrimidine phosphoribosyltransferase family. PyrE subfamily.</text>
</comment>
<comment type="caution">
    <text evidence="7">Lacks conserved residue(s) required for the propagation of feature annotation.</text>
</comment>
<evidence type="ECO:0000256" key="4">
    <source>
        <dbReference type="ARBA" id="ARBA00022679"/>
    </source>
</evidence>
<dbReference type="InterPro" id="IPR023031">
    <property type="entry name" value="OPRT"/>
</dbReference>
<keyword evidence="5 7" id="KW-0460">Magnesium</keyword>
<accession>A0A0S6U9F6</accession>
<dbReference type="SUPFAM" id="SSF53271">
    <property type="entry name" value="PRTase-like"/>
    <property type="match status" value="1"/>
</dbReference>
<dbReference type="HAMAP" id="MF_01208">
    <property type="entry name" value="PyrE"/>
    <property type="match status" value="1"/>
</dbReference>
<dbReference type="Pfam" id="PF00156">
    <property type="entry name" value="Pribosyltran"/>
    <property type="match status" value="1"/>
</dbReference>
<evidence type="ECO:0000256" key="7">
    <source>
        <dbReference type="HAMAP-Rule" id="MF_01208"/>
    </source>
</evidence>
<proteinExistence type="inferred from homology"/>
<evidence type="ECO:0000259" key="8">
    <source>
        <dbReference type="Pfam" id="PF00156"/>
    </source>
</evidence>
<reference evidence="9" key="1">
    <citation type="journal article" date="2014" name="Gene">
        <title>Genome-guided analysis of transformation efficiency and carbon dioxide assimilation by Moorella thermoacetica Y72.</title>
        <authorList>
            <person name="Tsukahara K."/>
            <person name="Kita A."/>
            <person name="Nakashimada Y."/>
            <person name="Hoshino T."/>
            <person name="Murakami K."/>
        </authorList>
    </citation>
    <scope>NUCLEOTIDE SEQUENCE [LARGE SCALE GENOMIC DNA]</scope>
    <source>
        <strain evidence="9">Y72</strain>
    </source>
</reference>
<comment type="pathway">
    <text evidence="1 7">Pyrimidine metabolism; UMP biosynthesis via de novo pathway; UMP from orotate: step 1/2.</text>
</comment>
<dbReference type="InterPro" id="IPR006273">
    <property type="entry name" value="Orotate_PRibTrfase_bac"/>
</dbReference>
<evidence type="ECO:0000256" key="2">
    <source>
        <dbReference type="ARBA" id="ARBA00011971"/>
    </source>
</evidence>
<dbReference type="PANTHER" id="PTHR19278:SF9">
    <property type="entry name" value="URIDINE 5'-MONOPHOSPHATE SYNTHASE"/>
    <property type="match status" value="1"/>
</dbReference>
<dbReference type="InterPro" id="IPR029057">
    <property type="entry name" value="PRTase-like"/>
</dbReference>
<comment type="function">
    <text evidence="7">Catalyzes the transfer of a ribosyl phosphate group from 5-phosphoribose 1-diphosphate to orotate, leading to the formation of orotidine monophosphate (OMP).</text>
</comment>
<keyword evidence="4 7" id="KW-0808">Transferase</keyword>
<dbReference type="EMBL" id="DF238840">
    <property type="protein sequence ID" value="GAF25349.1"/>
    <property type="molecule type" value="Genomic_DNA"/>
</dbReference>
<feature type="domain" description="Phosphoribosyltransferase" evidence="8">
    <location>
        <begin position="57"/>
        <end position="158"/>
    </location>
</feature>
<evidence type="ECO:0000256" key="5">
    <source>
        <dbReference type="ARBA" id="ARBA00022842"/>
    </source>
</evidence>
<dbReference type="Proteomes" id="UP000063718">
    <property type="component" value="Unassembled WGS sequence"/>
</dbReference>
<dbReference type="GO" id="GO:0004588">
    <property type="term" value="F:orotate phosphoribosyltransferase activity"/>
    <property type="evidence" value="ECO:0007669"/>
    <property type="project" value="UniProtKB-UniRule"/>
</dbReference>
<feature type="binding site" description="in other chain" evidence="7">
    <location>
        <begin position="119"/>
        <end position="127"/>
    </location>
    <ligand>
        <name>5-phospho-alpha-D-ribose 1-diphosphate</name>
        <dbReference type="ChEBI" id="CHEBI:58017"/>
        <note>ligand shared between dimeric partners</note>
    </ligand>
</feature>
<comment type="cofactor">
    <cofactor evidence="7">
        <name>Mg(2+)</name>
        <dbReference type="ChEBI" id="CHEBI:18420"/>
    </cofactor>
</comment>
<evidence type="ECO:0000256" key="3">
    <source>
        <dbReference type="ARBA" id="ARBA00022676"/>
    </source>
</evidence>
<evidence type="ECO:0000313" key="9">
    <source>
        <dbReference type="EMBL" id="GAF25349.1"/>
    </source>
</evidence>
<feature type="binding site" evidence="7">
    <location>
        <position position="123"/>
    </location>
    <ligand>
        <name>orotate</name>
        <dbReference type="ChEBI" id="CHEBI:30839"/>
    </ligand>
</feature>